<dbReference type="InterPro" id="IPR003653">
    <property type="entry name" value="Peptidase_C48_C"/>
</dbReference>
<evidence type="ECO:0000313" key="7">
    <source>
        <dbReference type="Proteomes" id="UP000321393"/>
    </source>
</evidence>
<dbReference type="InterPro" id="IPR004242">
    <property type="entry name" value="Transposase_21"/>
</dbReference>
<dbReference type="EMBL" id="SSTE01005744">
    <property type="protein sequence ID" value="KAA0060105.1"/>
    <property type="molecule type" value="Genomic_DNA"/>
</dbReference>
<dbReference type="OrthoDB" id="1729146at2759"/>
<dbReference type="Pfam" id="PF03004">
    <property type="entry name" value="Transposase_24"/>
    <property type="match status" value="1"/>
</dbReference>
<dbReference type="Pfam" id="PF13952">
    <property type="entry name" value="DUF4216"/>
    <property type="match status" value="1"/>
</dbReference>
<gene>
    <name evidence="6" type="ORF">E6C27_scaffold39G00240</name>
</gene>
<dbReference type="PANTHER" id="PTHR48258">
    <property type="entry name" value="DUF4218 DOMAIN-CONTAINING PROTEIN-RELATED"/>
    <property type="match status" value="1"/>
</dbReference>
<evidence type="ECO:0000256" key="2">
    <source>
        <dbReference type="ARBA" id="ARBA00022670"/>
    </source>
</evidence>
<evidence type="ECO:0000259" key="5">
    <source>
        <dbReference type="PROSITE" id="PS50600"/>
    </source>
</evidence>
<reference evidence="6 7" key="1">
    <citation type="submission" date="2019-08" db="EMBL/GenBank/DDBJ databases">
        <title>Draft genome sequences of two oriental melons (Cucumis melo L. var makuwa).</title>
        <authorList>
            <person name="Kwon S.-Y."/>
        </authorList>
    </citation>
    <scope>NUCLEOTIDE SEQUENCE [LARGE SCALE GENOMIC DNA]</scope>
    <source>
        <strain evidence="7">cv. SW 3</strain>
        <tissue evidence="6">Leaf</tissue>
    </source>
</reference>
<evidence type="ECO:0000256" key="1">
    <source>
        <dbReference type="ARBA" id="ARBA00005234"/>
    </source>
</evidence>
<dbReference type="GO" id="GO:0006508">
    <property type="term" value="P:proteolysis"/>
    <property type="evidence" value="ECO:0007669"/>
    <property type="project" value="UniProtKB-KW"/>
</dbReference>
<dbReference type="Proteomes" id="UP000321393">
    <property type="component" value="Unassembled WGS sequence"/>
</dbReference>
<protein>
    <recommendedName>
        <fullName evidence="5">Ubiquitin-like protease family profile domain-containing protein</fullName>
    </recommendedName>
</protein>
<dbReference type="InterPro" id="IPR004252">
    <property type="entry name" value="Probable_transposase_24"/>
</dbReference>
<comment type="similarity">
    <text evidence="1">Belongs to the peptidase C48 family.</text>
</comment>
<feature type="compositionally biased region" description="Basic and acidic residues" evidence="4">
    <location>
        <begin position="762"/>
        <end position="771"/>
    </location>
</feature>
<dbReference type="Pfam" id="PF02992">
    <property type="entry name" value="Transposase_21"/>
    <property type="match status" value="1"/>
</dbReference>
<name>A0A5A7V2K1_CUCMM</name>
<keyword evidence="3" id="KW-0378">Hydrolase</keyword>
<accession>A0A5A7V2K1</accession>
<dbReference type="InterPro" id="IPR025312">
    <property type="entry name" value="DUF4216"/>
</dbReference>
<proteinExistence type="inferred from homology"/>
<dbReference type="PANTHER" id="PTHR48258:SF9">
    <property type="entry name" value="OS01G0348150 PROTEIN"/>
    <property type="match status" value="1"/>
</dbReference>
<dbReference type="InterPro" id="IPR038765">
    <property type="entry name" value="Papain-like_cys_pep_sf"/>
</dbReference>
<dbReference type="InterPro" id="IPR025452">
    <property type="entry name" value="DUF4218"/>
</dbReference>
<dbReference type="SUPFAM" id="SSF54001">
    <property type="entry name" value="Cysteine proteinases"/>
    <property type="match status" value="1"/>
</dbReference>
<comment type="caution">
    <text evidence="6">The sequence shown here is derived from an EMBL/GenBank/DDBJ whole genome shotgun (WGS) entry which is preliminary data.</text>
</comment>
<sequence length="1394" mass="158374">MAPLFSLEGSSELTLEFSGLAVGLVGDSFLSLGGSVERGFRSRGITEYQYVVKHWSGCGSWSLDGEGQLICASFGSTRLICASFGSTRLICASFGSTRLICASFGSTRLLCRVGVQRGADRREAGRMREGHMDTSGFLIASAIKEYANSTKCPKSGLSRWKINKKSTKENSGVTAKQMWYFPIVPRFIRMFKNLENVKNLRWHAMDRKIDGPKQPGYDINTYLAPLIDDLKILWEEGVRCFDAYKEEYFTLRAVLLWTINDFSAYGNLCGCTVKEHGKPPQPLSGEAIYFKLKEMFFSSGKKCGKNNNEGGNDYWKRRSEFFELPYWKNLHVRHCLDVMHIEKNVCMNIVGTLLDLPGKSKDGMNSRLDLLEMNIRPELAPMVTELDALQEDIVMTLCNLEKYFPPSFFTIMVHLVREVKLCGLVYLRWMYPFERYMKVLKSFVRNRNRPERCIAEAQVCEEAVHFCSNFLSGLDEIGLGSLNSREEKQTDRPLSAGTYDRPDMQELKQAYLHILQNTEEVHPYIEEHMNHLKIENPRRAKNEQWLQVEHNRSFGAWIRDKVMCELHEGKVVSNTIRWLAHGPNCGVMTYEGYMVNGCSYHTKSRDDHRIVQNSGIMLVATTMQVSSAKDKNPVIGDMSFYGIIEDIWEVSYNTFNTVLFKCKWVENKNGVRIDDLHFTLVDLSRIGHSSDFFIIATHGQQVFYVSDPSQNGIQQVTLMKVGMHTLDLTVKAHGLPLDFHTTMAVGDTNRTISIVDMVDSQDVARPKEKGESSTQKRKRGPTEMKEITRARSEGQKLVIQYNELGQAIGQNATKLKSFIGTIVRFHVPIIYSDWPTAGFVVDSRSKKTIIQNTGKKSENGKEKRKKHKYNHRTSRKGYANLMEELKASSSDQIDRSIVWKQARMDRKGQIPDEEMKEVVNLIDELVANQNTTNAFGEEDILTRALGGKDRPGILRGVGKYVTKKKIKELEEELLKMKENDDCVGNSKEEPGMGSKEKSFMEGAENVNDLEDLSNDLESEKNIEDVVELNEDIKVDIAKDDKKVEGVTLEKMKVGIPCKLAFETKDHVVAWRTIIDSDAEGDNVKVAVDVVVDGDCAIPIPSEQGMYKMSQEVGLHILWPRDLVITNNIKMDYEKFTKDMSTFAPTPIQNAPVALRFLLRMVEHMGSAIQITTPHDVFGVRRKCCIMIESLKDFTSMRPIATACLDAYIMYLYTRMESSRTLNLYKFVDAGSISCGSSKEERAQLLTARLLGTNYDQLLLFPYNSGNHWTLVVINLTKGAAFWIDHLKNRIDPDVTEVVERVVKCPKQSGVVECGYYVMRFMRDIIMSTSTSIIQITKDSPRAYTQDDIDCIRSEWAELVDKGLNKAKGNPMAFYKVLPQSIKAMKPWIRQLVDV</sequence>
<dbReference type="Pfam" id="PF13960">
    <property type="entry name" value="DUF4218"/>
    <property type="match status" value="1"/>
</dbReference>
<evidence type="ECO:0000313" key="6">
    <source>
        <dbReference type="EMBL" id="KAA0060105.1"/>
    </source>
</evidence>
<feature type="region of interest" description="Disordered" evidence="4">
    <location>
        <begin position="762"/>
        <end position="785"/>
    </location>
</feature>
<dbReference type="PROSITE" id="PS50600">
    <property type="entry name" value="ULP_PROTEASE"/>
    <property type="match status" value="1"/>
</dbReference>
<evidence type="ECO:0000256" key="4">
    <source>
        <dbReference type="SAM" id="MobiDB-lite"/>
    </source>
</evidence>
<dbReference type="GO" id="GO:0008234">
    <property type="term" value="F:cysteine-type peptidase activity"/>
    <property type="evidence" value="ECO:0007669"/>
    <property type="project" value="InterPro"/>
</dbReference>
<organism evidence="6 7">
    <name type="scientific">Cucumis melo var. makuwa</name>
    <name type="common">Oriental melon</name>
    <dbReference type="NCBI Taxonomy" id="1194695"/>
    <lineage>
        <taxon>Eukaryota</taxon>
        <taxon>Viridiplantae</taxon>
        <taxon>Streptophyta</taxon>
        <taxon>Embryophyta</taxon>
        <taxon>Tracheophyta</taxon>
        <taxon>Spermatophyta</taxon>
        <taxon>Magnoliopsida</taxon>
        <taxon>eudicotyledons</taxon>
        <taxon>Gunneridae</taxon>
        <taxon>Pentapetalae</taxon>
        <taxon>rosids</taxon>
        <taxon>fabids</taxon>
        <taxon>Cucurbitales</taxon>
        <taxon>Cucurbitaceae</taxon>
        <taxon>Benincaseae</taxon>
        <taxon>Cucumis</taxon>
    </lineage>
</organism>
<evidence type="ECO:0000256" key="3">
    <source>
        <dbReference type="ARBA" id="ARBA00022801"/>
    </source>
</evidence>
<keyword evidence="2" id="KW-0645">Protease</keyword>
<dbReference type="Gene3D" id="3.40.395.10">
    <property type="entry name" value="Adenoviral Proteinase, Chain A"/>
    <property type="match status" value="1"/>
</dbReference>
<feature type="domain" description="Ubiquitin-like protease family profile" evidence="5">
    <location>
        <begin position="1183"/>
        <end position="1324"/>
    </location>
</feature>